<dbReference type="Proteomes" id="UP000028488">
    <property type="component" value="Chromosome"/>
</dbReference>
<dbReference type="RefSeq" id="WP_128642229.1">
    <property type="nucleotide sequence ID" value="NZ_CP008947.1"/>
</dbReference>
<dbReference type="eggNOG" id="COG4126">
    <property type="taxonomic scope" value="Bacteria"/>
</dbReference>
<comment type="similarity">
    <text evidence="1">Belongs to the HyuE racemase family.</text>
</comment>
<dbReference type="Pfam" id="PF01177">
    <property type="entry name" value="Asp_Glu_race"/>
    <property type="match status" value="1"/>
</dbReference>
<name>A0A076EK85_RHOOP</name>
<dbReference type="Gene3D" id="3.40.50.12500">
    <property type="match status" value="1"/>
</dbReference>
<reference evidence="6 7" key="1">
    <citation type="submission" date="2014-07" db="EMBL/GenBank/DDBJ databases">
        <title>Genome Sequence of Rhodococcus opacus Strain R7, a Biodegrader of Mono- and Polycyclic Aromatic Hydrocarbons.</title>
        <authorList>
            <person name="Di Gennaro P."/>
            <person name="Zampolli J."/>
            <person name="Presti I."/>
            <person name="Cappelletti M."/>
            <person name="D'Ursi P."/>
            <person name="Orro A."/>
            <person name="Mezzelani A."/>
            <person name="Milanesi L."/>
        </authorList>
    </citation>
    <scope>NUCLEOTIDE SEQUENCE [LARGE SCALE GENOMIC DNA]</scope>
    <source>
        <strain evidence="6 7">R7</strain>
    </source>
</reference>
<dbReference type="EC" id="5.1.99.5" evidence="3"/>
<evidence type="ECO:0000256" key="4">
    <source>
        <dbReference type="ARBA" id="ARBA00067972"/>
    </source>
</evidence>
<accession>A0A076EK85</accession>
<dbReference type="InterPro" id="IPR015942">
    <property type="entry name" value="Asp/Glu/hydantoin_racemase"/>
</dbReference>
<dbReference type="InterPro" id="IPR053714">
    <property type="entry name" value="Iso_Racemase_Enz_sf"/>
</dbReference>
<evidence type="ECO:0000256" key="3">
    <source>
        <dbReference type="ARBA" id="ARBA00066406"/>
    </source>
</evidence>
<dbReference type="FunFam" id="3.40.50.12500:FF:000001">
    <property type="entry name" value="Putative hydantoin racemase"/>
    <property type="match status" value="1"/>
</dbReference>
<dbReference type="GO" id="GO:0047661">
    <property type="term" value="F:amino-acid racemase activity"/>
    <property type="evidence" value="ECO:0007669"/>
    <property type="project" value="InterPro"/>
</dbReference>
<evidence type="ECO:0000256" key="2">
    <source>
        <dbReference type="ARBA" id="ARBA00051635"/>
    </source>
</evidence>
<gene>
    <name evidence="6" type="ORF">EP51_18870</name>
</gene>
<dbReference type="PANTHER" id="PTHR28047:SF5">
    <property type="entry name" value="PROTEIN DCG1"/>
    <property type="match status" value="1"/>
</dbReference>
<proteinExistence type="inferred from homology"/>
<evidence type="ECO:0000256" key="5">
    <source>
        <dbReference type="ARBA" id="ARBA00093199"/>
    </source>
</evidence>
<dbReference type="GO" id="GO:0036348">
    <property type="term" value="F:hydantoin racemase activity"/>
    <property type="evidence" value="ECO:0007669"/>
    <property type="project" value="UniProtKB-EC"/>
</dbReference>
<comment type="catalytic activity">
    <reaction evidence="2">
        <text>a D-5-monosubstituted hydantoin = a L-5-monosubstituted hydantoin</text>
        <dbReference type="Rhea" id="RHEA:46624"/>
        <dbReference type="ChEBI" id="CHEBI:86339"/>
        <dbReference type="ChEBI" id="CHEBI:86340"/>
        <dbReference type="EC" id="5.1.99.5"/>
    </reaction>
</comment>
<protein>
    <recommendedName>
        <fullName evidence="4">Hydantoin racemase</fullName>
        <ecNumber evidence="3">5.1.99.5</ecNumber>
    </recommendedName>
</protein>
<dbReference type="EMBL" id="CP008947">
    <property type="protein sequence ID" value="AII06575.1"/>
    <property type="molecule type" value="Genomic_DNA"/>
</dbReference>
<dbReference type="InterPro" id="IPR052186">
    <property type="entry name" value="Hydantoin_racemase-like"/>
</dbReference>
<evidence type="ECO:0000313" key="6">
    <source>
        <dbReference type="EMBL" id="AII06575.1"/>
    </source>
</evidence>
<sequence>MHIKIVNPNTTQSMTDKIGDCARSVAGPGTLVEAVSPQMGPASIESHYDEALSVPGLLEEIARGEEAGVDGYVIACFGDPGLDAARELASGPVLGIAEAAMHAASFLGRGFSVVTTLGRTRGRAWELAERYGMQRFCLGVHACEIAVLDLDRDPDAVKVIIEACRVALDRDGSDAIVLGCAGMADLCAVISAELGVPVVDGVAAATLMVQSLVTLGLRTGARGEFATPLPKKYTGLLEGFGR</sequence>
<comment type="catalytic activity">
    <reaction evidence="5">
        <text>D-5-benzylhydantoin = L-5-benzylhydantoin</text>
        <dbReference type="Rhea" id="RHEA:83991"/>
        <dbReference type="ChEBI" id="CHEBI:176864"/>
        <dbReference type="ChEBI" id="CHEBI:233540"/>
    </reaction>
</comment>
<evidence type="ECO:0000256" key="1">
    <source>
        <dbReference type="ARBA" id="ARBA00038414"/>
    </source>
</evidence>
<dbReference type="AlphaFoldDB" id="A0A076EK85"/>
<evidence type="ECO:0000313" key="7">
    <source>
        <dbReference type="Proteomes" id="UP000028488"/>
    </source>
</evidence>
<dbReference type="PANTHER" id="PTHR28047">
    <property type="entry name" value="PROTEIN DCG1"/>
    <property type="match status" value="1"/>
</dbReference>
<organism evidence="6 7">
    <name type="scientific">Rhodococcus opacus</name>
    <name type="common">Nocardia opaca</name>
    <dbReference type="NCBI Taxonomy" id="37919"/>
    <lineage>
        <taxon>Bacteria</taxon>
        <taxon>Bacillati</taxon>
        <taxon>Actinomycetota</taxon>
        <taxon>Actinomycetes</taxon>
        <taxon>Mycobacteriales</taxon>
        <taxon>Nocardiaceae</taxon>
        <taxon>Rhodococcus</taxon>
    </lineage>
</organism>